<keyword evidence="1" id="KW-0472">Membrane</keyword>
<protein>
    <submittedName>
        <fullName evidence="2">Uncharacterized protein</fullName>
    </submittedName>
</protein>
<keyword evidence="1" id="KW-0812">Transmembrane</keyword>
<dbReference type="AlphaFoldDB" id="A0A6V8L7A8"/>
<reference evidence="2 3" key="2">
    <citation type="submission" date="2020-03" db="EMBL/GenBank/DDBJ databases">
        <authorList>
            <person name="Ichikawa N."/>
            <person name="Kimura A."/>
            <person name="Kitahashi Y."/>
            <person name="Uohara A."/>
        </authorList>
    </citation>
    <scope>NUCLEOTIDE SEQUENCE [LARGE SCALE GENOMIC DNA]</scope>
    <source>
        <strain evidence="2 3">NBRC 108638</strain>
    </source>
</reference>
<sequence length="445" mass="43327">MPILAAAFVAVCATLGYAAVTQVARRHIPLPLTLGTGLGALAVTAAAFGAPGATVADAWVGALLMVGAVLLFLAPSIDAGRRSDRLLDGPDFAAAAAIAGIIGTFTRIAGILFPDAILAVAALLVLFVAVGVRAMAPEWRRGPILGVAASGAVLAAIAGYTALSGGLRVLATPGALWQADLSAWPTGPDGVGWQAPVALALLAAAAAVVLPRPWAYDVAAVCAGLATVGAPVALGLPWWSPMLVGGAVAIVYGVAAVIAADPRAGLARTAVAAGVALHAVGASLVRPWTTAAALGMVVLVGALVATLARVLPSLDDVSSDEMPPHLGQIGGFAAGGALLALPGAIAAFVAASGMSASAVLAWALGGSALGLAVVAAVRSTVPRYLPYATVGIAGGATLTALASIPTGLPIGVYAAAAALLGVVAELLRAATPPPSRSPSRPSAGR</sequence>
<feature type="transmembrane region" description="Helical" evidence="1">
    <location>
        <begin position="92"/>
        <end position="110"/>
    </location>
</feature>
<dbReference type="EMBL" id="BLPG01000001">
    <property type="protein sequence ID" value="GFJ91440.1"/>
    <property type="molecule type" value="Genomic_DNA"/>
</dbReference>
<feature type="transmembrane region" description="Helical" evidence="1">
    <location>
        <begin position="410"/>
        <end position="430"/>
    </location>
</feature>
<evidence type="ECO:0000256" key="1">
    <source>
        <dbReference type="SAM" id="Phobius"/>
    </source>
</evidence>
<evidence type="ECO:0000313" key="3">
    <source>
        <dbReference type="Proteomes" id="UP000482960"/>
    </source>
</evidence>
<feature type="transmembrane region" description="Helical" evidence="1">
    <location>
        <begin position="58"/>
        <end position="80"/>
    </location>
</feature>
<dbReference type="Proteomes" id="UP000482960">
    <property type="component" value="Unassembled WGS sequence"/>
</dbReference>
<feature type="transmembrane region" description="Helical" evidence="1">
    <location>
        <begin position="116"/>
        <end position="132"/>
    </location>
</feature>
<evidence type="ECO:0000313" key="2">
    <source>
        <dbReference type="EMBL" id="GFJ91440.1"/>
    </source>
</evidence>
<feature type="transmembrane region" description="Helical" evidence="1">
    <location>
        <begin position="144"/>
        <end position="171"/>
    </location>
</feature>
<feature type="transmembrane region" description="Helical" evidence="1">
    <location>
        <begin position="332"/>
        <end position="353"/>
    </location>
</feature>
<keyword evidence="3" id="KW-1185">Reference proteome</keyword>
<name>A0A6V8L7A8_9ACTN</name>
<organism evidence="2 3">
    <name type="scientific">Phytohabitans rumicis</name>
    <dbReference type="NCBI Taxonomy" id="1076125"/>
    <lineage>
        <taxon>Bacteria</taxon>
        <taxon>Bacillati</taxon>
        <taxon>Actinomycetota</taxon>
        <taxon>Actinomycetes</taxon>
        <taxon>Micromonosporales</taxon>
        <taxon>Micromonosporaceae</taxon>
    </lineage>
</organism>
<feature type="transmembrane region" description="Helical" evidence="1">
    <location>
        <begin position="191"/>
        <end position="211"/>
    </location>
</feature>
<comment type="caution">
    <text evidence="2">The sequence shown here is derived from an EMBL/GenBank/DDBJ whole genome shotgun (WGS) entry which is preliminary data.</text>
</comment>
<feature type="transmembrane region" description="Helical" evidence="1">
    <location>
        <begin position="359"/>
        <end position="377"/>
    </location>
</feature>
<accession>A0A6V8L7A8</accession>
<keyword evidence="1" id="KW-1133">Transmembrane helix</keyword>
<feature type="transmembrane region" description="Helical" evidence="1">
    <location>
        <begin position="218"/>
        <end position="236"/>
    </location>
</feature>
<reference evidence="2 3" key="1">
    <citation type="submission" date="2020-03" db="EMBL/GenBank/DDBJ databases">
        <title>Whole genome shotgun sequence of Phytohabitans rumicis NBRC 108638.</title>
        <authorList>
            <person name="Komaki H."/>
            <person name="Tamura T."/>
        </authorList>
    </citation>
    <scope>NUCLEOTIDE SEQUENCE [LARGE SCALE GENOMIC DNA]</scope>
    <source>
        <strain evidence="2 3">NBRC 108638</strain>
    </source>
</reference>
<gene>
    <name evidence="2" type="ORF">Prum_050820</name>
</gene>
<proteinExistence type="predicted"/>
<feature type="transmembrane region" description="Helical" evidence="1">
    <location>
        <begin position="291"/>
        <end position="311"/>
    </location>
</feature>
<feature type="transmembrane region" description="Helical" evidence="1">
    <location>
        <begin position="242"/>
        <end position="259"/>
    </location>
</feature>